<dbReference type="Proteomes" id="UP000317763">
    <property type="component" value="Unassembled WGS sequence"/>
</dbReference>
<dbReference type="EMBL" id="VJOM01000031">
    <property type="protein sequence ID" value="TSE29693.1"/>
    <property type="molecule type" value="Genomic_DNA"/>
</dbReference>
<evidence type="ECO:0000313" key="1">
    <source>
        <dbReference type="EMBL" id="TSE29693.1"/>
    </source>
</evidence>
<name>A0A554X1M4_9BURK</name>
<reference evidence="1 2" key="1">
    <citation type="submission" date="2019-07" db="EMBL/GenBank/DDBJ databases">
        <title>Tepidimonas taiwanensis I1-1 draft genome.</title>
        <authorList>
            <person name="Da Costa M.S."/>
            <person name="Froufe H.J.C."/>
            <person name="Egas C."/>
            <person name="Albuquerque L."/>
        </authorList>
    </citation>
    <scope>NUCLEOTIDE SEQUENCE [LARGE SCALE GENOMIC DNA]</scope>
    <source>
        <strain evidence="1 2">I1-1</strain>
    </source>
</reference>
<gene>
    <name evidence="1" type="ORF">Ttaiw_02222</name>
</gene>
<dbReference type="AlphaFoldDB" id="A0A554X1M4"/>
<organism evidence="1 2">
    <name type="scientific">Tepidimonas taiwanensis</name>
    <dbReference type="NCBI Taxonomy" id="307486"/>
    <lineage>
        <taxon>Bacteria</taxon>
        <taxon>Pseudomonadati</taxon>
        <taxon>Pseudomonadota</taxon>
        <taxon>Betaproteobacteria</taxon>
        <taxon>Burkholderiales</taxon>
        <taxon>Tepidimonas</taxon>
    </lineage>
</organism>
<protein>
    <submittedName>
        <fullName evidence="1">Uncharacterized protein</fullName>
    </submittedName>
</protein>
<accession>A0A554X1M4</accession>
<sequence length="30" mass="3385">MNDAENLAKLLGHLKPELFRAFMAEDEIAP</sequence>
<proteinExistence type="predicted"/>
<keyword evidence="2" id="KW-1185">Reference proteome</keyword>
<comment type="caution">
    <text evidence="1">The sequence shown here is derived from an EMBL/GenBank/DDBJ whole genome shotgun (WGS) entry which is preliminary data.</text>
</comment>
<evidence type="ECO:0000313" key="2">
    <source>
        <dbReference type="Proteomes" id="UP000317763"/>
    </source>
</evidence>